<protein>
    <submittedName>
        <fullName evidence="2">Uncharacterized protein</fullName>
    </submittedName>
</protein>
<name>A0A9P4XSC2_CRYP1</name>
<dbReference type="Proteomes" id="UP000803844">
    <property type="component" value="Unassembled WGS sequence"/>
</dbReference>
<proteinExistence type="predicted"/>
<organism evidence="2 3">
    <name type="scientific">Cryphonectria parasitica (strain ATCC 38755 / EP155)</name>
    <dbReference type="NCBI Taxonomy" id="660469"/>
    <lineage>
        <taxon>Eukaryota</taxon>
        <taxon>Fungi</taxon>
        <taxon>Dikarya</taxon>
        <taxon>Ascomycota</taxon>
        <taxon>Pezizomycotina</taxon>
        <taxon>Sordariomycetes</taxon>
        <taxon>Sordariomycetidae</taxon>
        <taxon>Diaporthales</taxon>
        <taxon>Cryphonectriaceae</taxon>
        <taxon>Cryphonectria-Endothia species complex</taxon>
        <taxon>Cryphonectria</taxon>
    </lineage>
</organism>
<dbReference type="SUPFAM" id="SSF54160">
    <property type="entry name" value="Chromo domain-like"/>
    <property type="match status" value="1"/>
</dbReference>
<dbReference type="EMBL" id="MU032355">
    <property type="protein sequence ID" value="KAF3759866.1"/>
    <property type="molecule type" value="Genomic_DNA"/>
</dbReference>
<dbReference type="GeneID" id="63835194"/>
<keyword evidence="3" id="KW-1185">Reference proteome</keyword>
<dbReference type="InterPro" id="IPR016197">
    <property type="entry name" value="Chromo-like_dom_sf"/>
</dbReference>
<accession>A0A9P4XSC2</accession>
<gene>
    <name evidence="2" type="ORF">M406DRAFT_270227</name>
</gene>
<reference evidence="2" key="1">
    <citation type="journal article" date="2020" name="Phytopathology">
        <title>Genome sequence of the chestnut blight fungus Cryphonectria parasitica EP155: A fundamental resource for an archetypical invasive plant pathogen.</title>
        <authorList>
            <person name="Crouch J.A."/>
            <person name="Dawe A."/>
            <person name="Aerts A."/>
            <person name="Barry K."/>
            <person name="Churchill A.C.L."/>
            <person name="Grimwood J."/>
            <person name="Hillman B."/>
            <person name="Milgroom M.G."/>
            <person name="Pangilinan J."/>
            <person name="Smith M."/>
            <person name="Salamov A."/>
            <person name="Schmutz J."/>
            <person name="Yadav J."/>
            <person name="Grigoriev I.V."/>
            <person name="Nuss D."/>
        </authorList>
    </citation>
    <scope>NUCLEOTIDE SEQUENCE</scope>
    <source>
        <strain evidence="2">EP155</strain>
    </source>
</reference>
<comment type="subunit">
    <text evidence="1">Component of the NuA4 histone acetyltransferase complex.</text>
</comment>
<dbReference type="AlphaFoldDB" id="A0A9P4XSC2"/>
<dbReference type="OrthoDB" id="4779840at2759"/>
<feature type="non-terminal residue" evidence="2">
    <location>
        <position position="1"/>
    </location>
</feature>
<evidence type="ECO:0000313" key="2">
    <source>
        <dbReference type="EMBL" id="KAF3759866.1"/>
    </source>
</evidence>
<evidence type="ECO:0000313" key="3">
    <source>
        <dbReference type="Proteomes" id="UP000803844"/>
    </source>
</evidence>
<dbReference type="RefSeq" id="XP_040770845.1">
    <property type="nucleotide sequence ID" value="XM_040918065.1"/>
</dbReference>
<comment type="caution">
    <text evidence="2">The sequence shown here is derived from an EMBL/GenBank/DDBJ whole genome shotgun (WGS) entry which is preliminary data.</text>
</comment>
<evidence type="ECO:0000256" key="1">
    <source>
        <dbReference type="ARBA" id="ARBA00011353"/>
    </source>
</evidence>
<sequence>ISPVNYKLVLLYRMKIYLIFHISLLESAAKEILTDNTVEVENNESEYKIERIFKHRSNNNMLEYLIK</sequence>